<sequence>MVGPEKVDPPPRQCFQSNPLPSRARNIPKPATPCRCRSLAEGRIPRWPRDYLLKHGMSANALGTELAVRSRLVSQHGSEEQESSWGGEGDSLVINSAQTGLALSLEAGHVEVVLAEGDARGDLGAEEHGLLETILVPLAQVRWQGGELDARGRLAVEVMSGMAAGGGVATSRGAGRALVLGRSSRSGLQKGVYAGGACGSVGRELVRDAREGARGGLRASARRRGQIGGQLRGEHGGRAWGDEVAGQESLENVVLEATQTRAVADEDEVVPARGAHVHVLDALNGAVDGGYDAVDLGAVGEGEALKTNLDVATDALGLQMGRLGSAVGSSDSISRSGDGLGASSIRLRSRSRGCGVRGLGRPNFTVGGRRSGAVYGLGTVRHLHVLGLGQGDGLLLLGLTHGLGLGFLWLRFLGLGRLYLLHDHLFKVERVVGSLRVGQADLLRGFGFLYDLGLPAALLLLFLLLGKKVTRVSTCDDRGNVENTFVGHLLLQLFFDAARKNRSRSGLGECSRLRDKRTGRNAGRVGRRKLHEFGGVGRIRKDLADVALLQLFGHVVSEVLVFELLEQLAREHLSTRDKAFRVGRAELAVVDNATLVYASDIDFLVANIDHGEGGPLEAVLGSNAAVDHAEGGRPGLLEDVARESLDIGAAPLRRRHEHDRGVMVRSCKHAVNMVEKGKESFHVYNATAYVSNQLALRTSREGRDNAIRAKTLDRTFQRVNGALGRVRILNPLILVLLGARTVDGERAIGIGPLALEGVEGSPLVRLGVLEHARRDAVDGRG</sequence>
<feature type="region of interest" description="Disordered" evidence="1">
    <location>
        <begin position="1"/>
        <end position="31"/>
    </location>
</feature>
<keyword evidence="2" id="KW-0812">Transmembrane</keyword>
<dbReference type="Proteomes" id="UP000310108">
    <property type="component" value="Unassembled WGS sequence"/>
</dbReference>
<gene>
    <name evidence="3" type="ORF">CTA1_6250</name>
</gene>
<evidence type="ECO:0000256" key="2">
    <source>
        <dbReference type="SAM" id="Phobius"/>
    </source>
</evidence>
<keyword evidence="4" id="KW-1185">Reference proteome</keyword>
<organism evidence="3 4">
    <name type="scientific">Colletotrichum tanaceti</name>
    <dbReference type="NCBI Taxonomy" id="1306861"/>
    <lineage>
        <taxon>Eukaryota</taxon>
        <taxon>Fungi</taxon>
        <taxon>Dikarya</taxon>
        <taxon>Ascomycota</taxon>
        <taxon>Pezizomycotina</taxon>
        <taxon>Sordariomycetes</taxon>
        <taxon>Hypocreomycetidae</taxon>
        <taxon>Glomerellales</taxon>
        <taxon>Glomerellaceae</taxon>
        <taxon>Colletotrichum</taxon>
        <taxon>Colletotrichum destructivum species complex</taxon>
    </lineage>
</organism>
<evidence type="ECO:0000256" key="1">
    <source>
        <dbReference type="SAM" id="MobiDB-lite"/>
    </source>
</evidence>
<keyword evidence="2" id="KW-0472">Membrane</keyword>
<proteinExistence type="predicted"/>
<accession>A0A4U6X2D9</accession>
<protein>
    <submittedName>
        <fullName evidence="3">Uncharacterized protein</fullName>
    </submittedName>
</protein>
<feature type="transmembrane region" description="Helical" evidence="2">
    <location>
        <begin position="442"/>
        <end position="465"/>
    </location>
</feature>
<name>A0A4U6X2D9_9PEZI</name>
<dbReference type="AlphaFoldDB" id="A0A4U6X2D9"/>
<comment type="caution">
    <text evidence="3">The sequence shown here is derived from an EMBL/GenBank/DDBJ whole genome shotgun (WGS) entry which is preliminary data.</text>
</comment>
<keyword evidence="2" id="KW-1133">Transmembrane helix</keyword>
<dbReference type="EMBL" id="PJEX01000604">
    <property type="protein sequence ID" value="TKW49164.1"/>
    <property type="molecule type" value="Genomic_DNA"/>
</dbReference>
<reference evidence="3 4" key="1">
    <citation type="journal article" date="2019" name="PLoS ONE">
        <title>Comparative genome analysis indicates high evolutionary potential of pathogenicity genes in Colletotrichum tanaceti.</title>
        <authorList>
            <person name="Lelwala R.V."/>
            <person name="Korhonen P.K."/>
            <person name="Young N.D."/>
            <person name="Scott J.B."/>
            <person name="Ades P.A."/>
            <person name="Gasser R.B."/>
            <person name="Taylor P.W.J."/>
        </authorList>
    </citation>
    <scope>NUCLEOTIDE SEQUENCE [LARGE SCALE GENOMIC DNA]</scope>
    <source>
        <strain evidence="3">BRIP57314</strain>
    </source>
</reference>
<evidence type="ECO:0000313" key="4">
    <source>
        <dbReference type="Proteomes" id="UP000310108"/>
    </source>
</evidence>
<feature type="transmembrane region" description="Helical" evidence="2">
    <location>
        <begin position="394"/>
        <end position="421"/>
    </location>
</feature>
<evidence type="ECO:0000313" key="3">
    <source>
        <dbReference type="EMBL" id="TKW49164.1"/>
    </source>
</evidence>